<sequence>MKDKNIDNDILKNLNYKWLISCGAIASFIFTFSWIIQGIFKYSYNPLKMSISSLAIGSFGWIQSFTFILTGILLILFAFGFFKLSKMRFNQISKWTYIFIFICGLGLIGAGCFTTGYINGYFTPEMLSNEYLRSILNRLFLTIFFFGIALACFIFGNYFTYKRELNWLVYSSLSGMIVLITFLISNLGFSNFIGIQYYAGLLERITFTIGFIWVFLVSIYFLIDNKA</sequence>
<feature type="transmembrane region" description="Helical" evidence="1">
    <location>
        <begin position="205"/>
        <end position="223"/>
    </location>
</feature>
<keyword evidence="1" id="KW-0812">Transmembrane</keyword>
<evidence type="ECO:0000256" key="1">
    <source>
        <dbReference type="SAM" id="Phobius"/>
    </source>
</evidence>
<evidence type="ECO:0000313" key="2">
    <source>
        <dbReference type="EMBL" id="OQD59901.1"/>
    </source>
</evidence>
<proteinExistence type="predicted"/>
<evidence type="ECO:0008006" key="4">
    <source>
        <dbReference type="Google" id="ProtNLM"/>
    </source>
</evidence>
<feature type="transmembrane region" description="Helical" evidence="1">
    <location>
        <begin position="139"/>
        <end position="160"/>
    </location>
</feature>
<dbReference type="AlphaFoldDB" id="A0A1V6N5E3"/>
<protein>
    <recommendedName>
        <fullName evidence="4">DUF998 domain-containing protein</fullName>
    </recommendedName>
</protein>
<dbReference type="OrthoDB" id="385022at2157"/>
<keyword evidence="1" id="KW-0472">Membrane</keyword>
<dbReference type="RefSeq" id="WP_080459514.1">
    <property type="nucleotide sequence ID" value="NZ_JXMW01000001.1"/>
</dbReference>
<dbReference type="InterPro" id="IPR009339">
    <property type="entry name" value="DUF998"/>
</dbReference>
<evidence type="ECO:0000313" key="3">
    <source>
        <dbReference type="Proteomes" id="UP000191661"/>
    </source>
</evidence>
<feature type="transmembrane region" description="Helical" evidence="1">
    <location>
        <begin position="18"/>
        <end position="40"/>
    </location>
</feature>
<comment type="caution">
    <text evidence="2">The sequence shown here is derived from an EMBL/GenBank/DDBJ whole genome shotgun (WGS) entry which is preliminary data.</text>
</comment>
<accession>A0A1V6N5E3</accession>
<dbReference type="Proteomes" id="UP000191661">
    <property type="component" value="Unassembled WGS sequence"/>
</dbReference>
<organism evidence="2 3">
    <name type="scientific">Methanobrevibacter arboriphilus JCM 13429 = DSM 1125</name>
    <dbReference type="NCBI Taxonomy" id="1300164"/>
    <lineage>
        <taxon>Archaea</taxon>
        <taxon>Methanobacteriati</taxon>
        <taxon>Methanobacteriota</taxon>
        <taxon>Methanomada group</taxon>
        <taxon>Methanobacteria</taxon>
        <taxon>Methanobacteriales</taxon>
        <taxon>Methanobacteriaceae</taxon>
        <taxon>Methanobrevibacter</taxon>
    </lineage>
</organism>
<feature type="transmembrane region" description="Helical" evidence="1">
    <location>
        <begin position="167"/>
        <end position="185"/>
    </location>
</feature>
<reference evidence="2 3" key="1">
    <citation type="submission" date="2014-12" db="EMBL/GenBank/DDBJ databases">
        <title>Genome sequence of Methanobrevibacter arboriphilicus DH1, DSM1125.</title>
        <authorList>
            <person name="Poehlein A."/>
            <person name="Thauer R.K."/>
            <person name="Seedorf H."/>
            <person name="Daniel R."/>
        </authorList>
    </citation>
    <scope>NUCLEOTIDE SEQUENCE [LARGE SCALE GENOMIC DNA]</scope>
    <source>
        <strain evidence="2 3">DH1</strain>
    </source>
</reference>
<keyword evidence="3" id="KW-1185">Reference proteome</keyword>
<keyword evidence="1" id="KW-1133">Transmembrane helix</keyword>
<dbReference type="EMBL" id="JXMW01000001">
    <property type="protein sequence ID" value="OQD59901.1"/>
    <property type="molecule type" value="Genomic_DNA"/>
</dbReference>
<feature type="transmembrane region" description="Helical" evidence="1">
    <location>
        <begin position="60"/>
        <end position="84"/>
    </location>
</feature>
<gene>
    <name evidence="2" type="ORF">MBBAR_1c03110</name>
</gene>
<feature type="transmembrane region" description="Helical" evidence="1">
    <location>
        <begin position="96"/>
        <end position="119"/>
    </location>
</feature>
<dbReference type="Pfam" id="PF06197">
    <property type="entry name" value="DUF998"/>
    <property type="match status" value="1"/>
</dbReference>
<name>A0A1V6N5E3_METAZ</name>